<dbReference type="RefSeq" id="XP_010228439.2">
    <property type="nucleotide sequence ID" value="XM_010230137.3"/>
</dbReference>
<keyword evidence="5" id="KW-1185">Reference proteome</keyword>
<dbReference type="PROSITE" id="PS50181">
    <property type="entry name" value="FBOX"/>
    <property type="match status" value="1"/>
</dbReference>
<evidence type="ECO:0000313" key="5">
    <source>
        <dbReference type="Proteomes" id="UP000008810"/>
    </source>
</evidence>
<gene>
    <name evidence="4" type="primary">LOC100843424</name>
    <name evidence="3" type="ORF">BRADI_1g58790v3</name>
</gene>
<reference evidence="4" key="3">
    <citation type="submission" date="2018-08" db="UniProtKB">
        <authorList>
            <consortium name="EnsemblPlants"/>
        </authorList>
    </citation>
    <scope>IDENTIFICATION</scope>
    <source>
        <strain evidence="4">cv. Bd21</strain>
    </source>
</reference>
<evidence type="ECO:0000259" key="2">
    <source>
        <dbReference type="PROSITE" id="PS50181"/>
    </source>
</evidence>
<dbReference type="KEGG" id="bdi:100843424"/>
<keyword evidence="1" id="KW-1133">Transmembrane helix</keyword>
<dbReference type="Pfam" id="PF00646">
    <property type="entry name" value="F-box"/>
    <property type="match status" value="1"/>
</dbReference>
<dbReference type="Proteomes" id="UP000008810">
    <property type="component" value="Chromosome 1"/>
</dbReference>
<dbReference type="SUPFAM" id="SSF81383">
    <property type="entry name" value="F-box domain"/>
    <property type="match status" value="1"/>
</dbReference>
<dbReference type="PANTHER" id="PTHR34709">
    <property type="entry name" value="OS10G0396666 PROTEIN"/>
    <property type="match status" value="1"/>
</dbReference>
<dbReference type="GeneID" id="100843424"/>
<feature type="transmembrane region" description="Helical" evidence="1">
    <location>
        <begin position="423"/>
        <end position="444"/>
    </location>
</feature>
<dbReference type="PANTHER" id="PTHR34709:SF61">
    <property type="entry name" value="OS07G0229100 PROTEIN"/>
    <property type="match status" value="1"/>
</dbReference>
<reference evidence="3 4" key="1">
    <citation type="journal article" date="2010" name="Nature">
        <title>Genome sequencing and analysis of the model grass Brachypodium distachyon.</title>
        <authorList>
            <consortium name="International Brachypodium Initiative"/>
        </authorList>
    </citation>
    <scope>NUCLEOTIDE SEQUENCE [LARGE SCALE GENOMIC DNA]</scope>
    <source>
        <strain evidence="3">Bd21</strain>
        <strain evidence="4">cv. Bd21</strain>
    </source>
</reference>
<reference evidence="3" key="2">
    <citation type="submission" date="2017-06" db="EMBL/GenBank/DDBJ databases">
        <title>WGS assembly of Brachypodium distachyon.</title>
        <authorList>
            <consortium name="The International Brachypodium Initiative"/>
            <person name="Lucas S."/>
            <person name="Harmon-Smith M."/>
            <person name="Lail K."/>
            <person name="Tice H."/>
            <person name="Grimwood J."/>
            <person name="Bruce D."/>
            <person name="Barry K."/>
            <person name="Shu S."/>
            <person name="Lindquist E."/>
            <person name="Wang M."/>
            <person name="Pitluck S."/>
            <person name="Vogel J.P."/>
            <person name="Garvin D.F."/>
            <person name="Mockler T.C."/>
            <person name="Schmutz J."/>
            <person name="Rokhsar D."/>
            <person name="Bevan M.W."/>
        </authorList>
    </citation>
    <scope>NUCLEOTIDE SEQUENCE</scope>
    <source>
        <strain evidence="3">Bd21</strain>
    </source>
</reference>
<dbReference type="Gene3D" id="3.80.10.10">
    <property type="entry name" value="Ribonuclease Inhibitor"/>
    <property type="match status" value="1"/>
</dbReference>
<organism evidence="3">
    <name type="scientific">Brachypodium distachyon</name>
    <name type="common">Purple false brome</name>
    <name type="synonym">Trachynia distachya</name>
    <dbReference type="NCBI Taxonomy" id="15368"/>
    <lineage>
        <taxon>Eukaryota</taxon>
        <taxon>Viridiplantae</taxon>
        <taxon>Streptophyta</taxon>
        <taxon>Embryophyta</taxon>
        <taxon>Tracheophyta</taxon>
        <taxon>Spermatophyta</taxon>
        <taxon>Magnoliopsida</taxon>
        <taxon>Liliopsida</taxon>
        <taxon>Poales</taxon>
        <taxon>Poaceae</taxon>
        <taxon>BOP clade</taxon>
        <taxon>Pooideae</taxon>
        <taxon>Stipodae</taxon>
        <taxon>Brachypodieae</taxon>
        <taxon>Brachypodium</taxon>
    </lineage>
</organism>
<proteinExistence type="predicted"/>
<keyword evidence="1" id="KW-0812">Transmembrane</keyword>
<dbReference type="CDD" id="cd22160">
    <property type="entry name" value="F-box_AtFBL13-like"/>
    <property type="match status" value="1"/>
</dbReference>
<dbReference type="InterPro" id="IPR053781">
    <property type="entry name" value="F-box_AtFBL13-like"/>
</dbReference>
<evidence type="ECO:0000313" key="3">
    <source>
        <dbReference type="EMBL" id="PNT77178.1"/>
    </source>
</evidence>
<dbReference type="OrthoDB" id="693760at2759"/>
<dbReference type="InterPro" id="IPR001810">
    <property type="entry name" value="F-box_dom"/>
</dbReference>
<dbReference type="Gene3D" id="1.20.1280.50">
    <property type="match status" value="1"/>
</dbReference>
<sequence>MKMTRSIWLLARCGGPRTAWQTPLRSSVPLFLRGPNSTQLNSSSMAERIEEGGETAAKRAKLCPTGAGVGEEGEGEDRLSALPDDILLHILNSLGNAEAAARTSVLSRRWRRLWALLPVLHFFFRARHDKVPAALTALDAAHAALDAAHTDGEATPPLRRLGVIVSRSSAESLQAWLPIAARRLAGDLTLIELNNEEEGDEPPCGGGAFELPCFEKATQIWLDLVRGFHSLAMPPSGVFVRLTDFHLDGAQLHGPCALGEAVSSPRCPSLQRLTVSSVGGLGNLAIHSASLLEIELSGSELQQLTVAAPALEKLTVLHCFDGVSEPVADISAPQLASLTWRDAYDPMSVQFGEMSNLQWLGTSFFLVYGHPGFERNRDSARLLRHFEAVHTLSLLLAHMWMSIEDMHDPDYLMEEMTRLPDIRFLTLILLTTGHSFGASSFHVFRMCTGIKKLMLTFKSRKECEVATACASGCICDQPTNWKTED</sequence>
<dbReference type="InterPro" id="IPR055312">
    <property type="entry name" value="FBL15-like"/>
</dbReference>
<feature type="domain" description="F-box" evidence="2">
    <location>
        <begin position="76"/>
        <end position="113"/>
    </location>
</feature>
<dbReference type="InterPro" id="IPR036047">
    <property type="entry name" value="F-box-like_dom_sf"/>
</dbReference>
<keyword evidence="1" id="KW-0472">Membrane</keyword>
<dbReference type="InterPro" id="IPR032675">
    <property type="entry name" value="LRR_dom_sf"/>
</dbReference>
<evidence type="ECO:0000313" key="4">
    <source>
        <dbReference type="EnsemblPlants" id="PNT77178"/>
    </source>
</evidence>
<dbReference type="AlphaFoldDB" id="A0A2K2DSB9"/>
<evidence type="ECO:0000256" key="1">
    <source>
        <dbReference type="SAM" id="Phobius"/>
    </source>
</evidence>
<dbReference type="Gramene" id="PNT77178">
    <property type="protein sequence ID" value="PNT77178"/>
    <property type="gene ID" value="BRADI_1g58790v3"/>
</dbReference>
<dbReference type="EnsemblPlants" id="PNT77178">
    <property type="protein sequence ID" value="PNT77178"/>
    <property type="gene ID" value="BRADI_1g58790v3"/>
</dbReference>
<dbReference type="ExpressionAtlas" id="A0A2K2DSB9">
    <property type="expression patterns" value="baseline and differential"/>
</dbReference>
<name>A0A2K2DSB9_BRADI</name>
<dbReference type="Pfam" id="PF24758">
    <property type="entry name" value="LRR_At5g56370"/>
    <property type="match status" value="1"/>
</dbReference>
<accession>A0A2K2DSB9</accession>
<dbReference type="InterPro" id="IPR055411">
    <property type="entry name" value="LRR_FXL15/At3g58940/PEG3-like"/>
</dbReference>
<dbReference type="EMBL" id="CM000880">
    <property type="protein sequence ID" value="PNT77178.1"/>
    <property type="molecule type" value="Genomic_DNA"/>
</dbReference>
<protein>
    <recommendedName>
        <fullName evidence="2">F-box domain-containing protein</fullName>
    </recommendedName>
</protein>